<dbReference type="InterPro" id="IPR025489">
    <property type="entry name" value="DUF4381"/>
</dbReference>
<keyword evidence="3" id="KW-1185">Reference proteome</keyword>
<evidence type="ECO:0000256" key="1">
    <source>
        <dbReference type="SAM" id="Phobius"/>
    </source>
</evidence>
<keyword evidence="1" id="KW-1133">Transmembrane helix</keyword>
<dbReference type="RefSeq" id="WP_138238819.1">
    <property type="nucleotide sequence ID" value="NZ_VBRY01000004.1"/>
</dbReference>
<reference evidence="2 3" key="1">
    <citation type="journal article" date="2019" name="Appl. Environ. Microbiol.">
        <title>Environmental Evidence and Genomic Insight of Iron-oxidizing Bacteria Preference Towards More Corrosion Resistant Stainless Steel at Higher Salinities.</title>
        <authorList>
            <person name="Garrison C.E."/>
            <person name="Price K.A."/>
            <person name="Field E.K."/>
        </authorList>
    </citation>
    <scope>NUCLEOTIDE SEQUENCE [LARGE SCALE GENOMIC DNA]</scope>
    <source>
        <strain evidence="2 3">P3</strain>
    </source>
</reference>
<organism evidence="2 3">
    <name type="scientific">Mariprofundus erugo</name>
    <dbReference type="NCBI Taxonomy" id="2528639"/>
    <lineage>
        <taxon>Bacteria</taxon>
        <taxon>Pseudomonadati</taxon>
        <taxon>Pseudomonadota</taxon>
        <taxon>Candidatius Mariprofundia</taxon>
        <taxon>Mariprofundales</taxon>
        <taxon>Mariprofundaceae</taxon>
        <taxon>Mariprofundus</taxon>
    </lineage>
</organism>
<feature type="transmembrane region" description="Helical" evidence="1">
    <location>
        <begin position="26"/>
        <end position="46"/>
    </location>
</feature>
<name>A0A5R9GV85_9PROT</name>
<proteinExistence type="predicted"/>
<evidence type="ECO:0000313" key="3">
    <source>
        <dbReference type="Proteomes" id="UP000306585"/>
    </source>
</evidence>
<accession>A0A5R9GV85</accession>
<dbReference type="Pfam" id="PF14316">
    <property type="entry name" value="DUF4381"/>
    <property type="match status" value="1"/>
</dbReference>
<dbReference type="EMBL" id="VBRY01000004">
    <property type="protein sequence ID" value="TLS67922.1"/>
    <property type="molecule type" value="Genomic_DNA"/>
</dbReference>
<comment type="caution">
    <text evidence="2">The sequence shown here is derived from an EMBL/GenBank/DDBJ whole genome shotgun (WGS) entry which is preliminary data.</text>
</comment>
<gene>
    <name evidence="2" type="ORF">FEF65_05610</name>
</gene>
<evidence type="ECO:0000313" key="2">
    <source>
        <dbReference type="EMBL" id="TLS67922.1"/>
    </source>
</evidence>
<sequence length="158" mass="17957">MKPDALSALHDIHLPPAVSWWPPAPGWWGLLVMVLLLVGTFAWLMYRRYHSAEARSRRLRRAMLAAAASELVLLQQQPDAELIAELSMLLRRVAVQLEPDVAGISGDRWLAWLDGKWDRDDFSAGYGRLMIEAPYRPNVAIDGDQLITLCQQWLDAQR</sequence>
<dbReference type="Proteomes" id="UP000306585">
    <property type="component" value="Unassembled WGS sequence"/>
</dbReference>
<protein>
    <submittedName>
        <fullName evidence="2">DUF4381 domain-containing protein</fullName>
    </submittedName>
</protein>
<dbReference type="AlphaFoldDB" id="A0A5R9GV85"/>
<keyword evidence="1" id="KW-0812">Transmembrane</keyword>
<keyword evidence="1" id="KW-0472">Membrane</keyword>